<evidence type="ECO:0000256" key="1">
    <source>
        <dbReference type="SAM" id="MobiDB-lite"/>
    </source>
</evidence>
<feature type="compositionally biased region" description="Polar residues" evidence="1">
    <location>
        <begin position="85"/>
        <end position="98"/>
    </location>
</feature>
<feature type="region of interest" description="Disordered" evidence="1">
    <location>
        <begin position="1"/>
        <end position="21"/>
    </location>
</feature>
<reference evidence="2" key="1">
    <citation type="submission" date="2022-08" db="EMBL/GenBank/DDBJ databases">
        <authorList>
            <consortium name="DOE Joint Genome Institute"/>
            <person name="Min B."/>
            <person name="Riley R."/>
            <person name="Sierra-Patev S."/>
            <person name="Naranjo-Ortiz M."/>
            <person name="Looney B."/>
            <person name="Konkel Z."/>
            <person name="Slot J.C."/>
            <person name="Sakamoto Y."/>
            <person name="Steenwyk J.L."/>
            <person name="Rokas A."/>
            <person name="Carro J."/>
            <person name="Camarero S."/>
            <person name="Ferreira P."/>
            <person name="Molpeceres G."/>
            <person name="Ruiz-Duenas F.J."/>
            <person name="Serrano A."/>
            <person name="Henrissat B."/>
            <person name="Drula E."/>
            <person name="Hughes K.W."/>
            <person name="Mata J.L."/>
            <person name="Ishikawa N.K."/>
            <person name="Vargas-Isla R."/>
            <person name="Ushijima S."/>
            <person name="Smith C.A."/>
            <person name="Ahrendt S."/>
            <person name="Andreopoulos W."/>
            <person name="He G."/>
            <person name="Labutti K."/>
            <person name="Lipzen A."/>
            <person name="Ng V."/>
            <person name="Sandor L."/>
            <person name="Barry K."/>
            <person name="Martinez A.T."/>
            <person name="Xiao Y."/>
            <person name="Gibbons J.G."/>
            <person name="Terashima K."/>
            <person name="Hibbett D.S."/>
            <person name="Grigoriev I.V."/>
        </authorList>
    </citation>
    <scope>NUCLEOTIDE SEQUENCE</scope>
    <source>
        <strain evidence="2">TFB7829</strain>
    </source>
</reference>
<feature type="region of interest" description="Disordered" evidence="1">
    <location>
        <begin position="57"/>
        <end position="115"/>
    </location>
</feature>
<accession>A0AA38PTP3</accession>
<name>A0AA38PTP3_9AGAR</name>
<evidence type="ECO:0000313" key="2">
    <source>
        <dbReference type="EMBL" id="KAJ3981738.1"/>
    </source>
</evidence>
<protein>
    <submittedName>
        <fullName evidence="2">Uncharacterized protein</fullName>
    </submittedName>
</protein>
<feature type="compositionally biased region" description="Low complexity" evidence="1">
    <location>
        <begin position="1"/>
        <end position="13"/>
    </location>
</feature>
<feature type="compositionally biased region" description="Basic and acidic residues" evidence="1">
    <location>
        <begin position="74"/>
        <end position="84"/>
    </location>
</feature>
<dbReference type="EMBL" id="MU802097">
    <property type="protein sequence ID" value="KAJ3981738.1"/>
    <property type="molecule type" value="Genomic_DNA"/>
</dbReference>
<proteinExistence type="predicted"/>
<gene>
    <name evidence="2" type="ORF">F5890DRAFT_487961</name>
</gene>
<sequence>MSSFVSSVSPSISTPLPKRKLNATISECEAIPLSSPSSRRRFGPIPSRRKPYSCYVKSPLKGQHMPTSTEEVMEIQKPKSKSDNEGATQTLDRASNLNPMLPSTPEASLKHKHREMVTSRMICSRIRSKTPVARHLRVLSRHIRHFQISTASNERGEYDSEAKISLTRIPSIMDVYLDAKSPSIDFTEEVLLEIADRTKRLSQFSSPRFALASPPTQRHYCLHQNCEYRQSAKSDSQNSALGSEMTALNPFWEEIWFGKNATRLGNITRHPDSFERSTAAWSD</sequence>
<dbReference type="AlphaFoldDB" id="A0AA38PTP3"/>
<organism evidence="2 3">
    <name type="scientific">Lentinula detonsa</name>
    <dbReference type="NCBI Taxonomy" id="2804962"/>
    <lineage>
        <taxon>Eukaryota</taxon>
        <taxon>Fungi</taxon>
        <taxon>Dikarya</taxon>
        <taxon>Basidiomycota</taxon>
        <taxon>Agaricomycotina</taxon>
        <taxon>Agaricomycetes</taxon>
        <taxon>Agaricomycetidae</taxon>
        <taxon>Agaricales</taxon>
        <taxon>Marasmiineae</taxon>
        <taxon>Omphalotaceae</taxon>
        <taxon>Lentinula</taxon>
    </lineage>
</organism>
<comment type="caution">
    <text evidence="2">The sequence shown here is derived from an EMBL/GenBank/DDBJ whole genome shotgun (WGS) entry which is preliminary data.</text>
</comment>
<evidence type="ECO:0000313" key="3">
    <source>
        <dbReference type="Proteomes" id="UP001163850"/>
    </source>
</evidence>
<dbReference type="Proteomes" id="UP001163850">
    <property type="component" value="Unassembled WGS sequence"/>
</dbReference>